<reference evidence="17" key="1">
    <citation type="submission" date="2022-11" db="UniProtKB">
        <authorList>
            <consortium name="WormBaseParasite"/>
        </authorList>
    </citation>
    <scope>IDENTIFICATION</scope>
</reference>
<comment type="similarity">
    <text evidence="2 13">Belongs to the taffazin family.</text>
</comment>
<evidence type="ECO:0000256" key="10">
    <source>
        <dbReference type="ARBA" id="ARBA00024323"/>
    </source>
</evidence>
<comment type="catalytic activity">
    <reaction evidence="12">
        <text>1,2-di-(9Z-octadecenoyl)-sn-glycero-3-phosphocholine + 1-hexadecanoyl-sn-glycero-3-phosphocholine = 1-hexadecanoyl-2-(9Z-octadecenoyl)-sn-glycero-3-phosphocholine + 1-(9Z-octadecenoyl)-sn-glycero-3-phosphocholine</text>
        <dbReference type="Rhea" id="RHEA:43816"/>
        <dbReference type="ChEBI" id="CHEBI:28610"/>
        <dbReference type="ChEBI" id="CHEBI:72998"/>
        <dbReference type="ChEBI" id="CHEBI:73001"/>
        <dbReference type="ChEBI" id="CHEBI:74669"/>
    </reaction>
    <physiologicalReaction direction="left-to-right" evidence="12">
        <dbReference type="Rhea" id="RHEA:43817"/>
    </physiologicalReaction>
    <physiologicalReaction direction="right-to-left" evidence="12">
        <dbReference type="Rhea" id="RHEA:43818"/>
    </physiologicalReaction>
</comment>
<evidence type="ECO:0000256" key="13">
    <source>
        <dbReference type="RuleBase" id="RU365062"/>
    </source>
</evidence>
<dbReference type="SUPFAM" id="SSF69593">
    <property type="entry name" value="Glycerol-3-phosphate (1)-acyltransferase"/>
    <property type="match status" value="1"/>
</dbReference>
<dbReference type="GO" id="GO:0047184">
    <property type="term" value="F:1-acylglycerophosphocholine O-acyltransferase activity"/>
    <property type="evidence" value="ECO:0007669"/>
    <property type="project" value="TreeGrafter"/>
</dbReference>
<evidence type="ECO:0000256" key="3">
    <source>
        <dbReference type="ARBA" id="ARBA00022679"/>
    </source>
</evidence>
<name>A0A915HSM9_ROMCU</name>
<feature type="region of interest" description="Disordered" evidence="14">
    <location>
        <begin position="1"/>
        <end position="20"/>
    </location>
</feature>
<evidence type="ECO:0000256" key="11">
    <source>
        <dbReference type="ARBA" id="ARBA00047906"/>
    </source>
</evidence>
<evidence type="ECO:0000256" key="14">
    <source>
        <dbReference type="SAM" id="MobiDB-lite"/>
    </source>
</evidence>
<evidence type="ECO:0000256" key="5">
    <source>
        <dbReference type="ARBA" id="ARBA00022792"/>
    </source>
</evidence>
<protein>
    <recommendedName>
        <fullName evidence="13">Tafazzin family protein</fullName>
    </recommendedName>
</protein>
<keyword evidence="3" id="KW-0808">Transferase</keyword>
<feature type="compositionally biased region" description="Basic and acidic residues" evidence="14">
    <location>
        <begin position="10"/>
        <end position="20"/>
    </location>
</feature>
<evidence type="ECO:0000256" key="1">
    <source>
        <dbReference type="ARBA" id="ARBA00004137"/>
    </source>
</evidence>
<dbReference type="GO" id="GO:0005741">
    <property type="term" value="C:mitochondrial outer membrane"/>
    <property type="evidence" value="ECO:0007669"/>
    <property type="project" value="UniProtKB-SubCell"/>
</dbReference>
<organism evidence="16 17">
    <name type="scientific">Romanomermis culicivorax</name>
    <name type="common">Nematode worm</name>
    <dbReference type="NCBI Taxonomy" id="13658"/>
    <lineage>
        <taxon>Eukaryota</taxon>
        <taxon>Metazoa</taxon>
        <taxon>Ecdysozoa</taxon>
        <taxon>Nematoda</taxon>
        <taxon>Enoplea</taxon>
        <taxon>Dorylaimia</taxon>
        <taxon>Mermithida</taxon>
        <taxon>Mermithoidea</taxon>
        <taxon>Mermithidae</taxon>
        <taxon>Romanomermis</taxon>
    </lineage>
</organism>
<evidence type="ECO:0000256" key="2">
    <source>
        <dbReference type="ARBA" id="ARBA00010524"/>
    </source>
</evidence>
<dbReference type="CDD" id="cd07989">
    <property type="entry name" value="LPLAT_AGPAT-like"/>
    <property type="match status" value="1"/>
</dbReference>
<evidence type="ECO:0000256" key="12">
    <source>
        <dbReference type="ARBA" id="ARBA00049543"/>
    </source>
</evidence>
<dbReference type="GO" id="GO:0007007">
    <property type="term" value="P:inner mitochondrial membrane organization"/>
    <property type="evidence" value="ECO:0007669"/>
    <property type="project" value="TreeGrafter"/>
</dbReference>
<keyword evidence="6" id="KW-0443">Lipid metabolism</keyword>
<evidence type="ECO:0000313" key="17">
    <source>
        <dbReference type="WBParaSite" id="nRc.2.0.1.t04536-RA"/>
    </source>
</evidence>
<dbReference type="PANTHER" id="PTHR12497">
    <property type="entry name" value="TAZ PROTEIN TAFAZZIN"/>
    <property type="match status" value="1"/>
</dbReference>
<dbReference type="Pfam" id="PF01553">
    <property type="entry name" value="Acyltransferase"/>
    <property type="match status" value="1"/>
</dbReference>
<dbReference type="PRINTS" id="PR00979">
    <property type="entry name" value="TAFAZZIN"/>
</dbReference>
<dbReference type="AlphaFoldDB" id="A0A915HSM9"/>
<proteinExistence type="inferred from homology"/>
<evidence type="ECO:0000256" key="7">
    <source>
        <dbReference type="ARBA" id="ARBA00023128"/>
    </source>
</evidence>
<keyword evidence="5" id="KW-0999">Mitochondrion inner membrane</keyword>
<keyword evidence="16" id="KW-1185">Reference proteome</keyword>
<evidence type="ECO:0000256" key="4">
    <source>
        <dbReference type="ARBA" id="ARBA00022787"/>
    </source>
</evidence>
<accession>A0A915HSM9</accession>
<evidence type="ECO:0000313" key="16">
    <source>
        <dbReference type="Proteomes" id="UP000887565"/>
    </source>
</evidence>
<dbReference type="PANTHER" id="PTHR12497:SF0">
    <property type="entry name" value="TAFAZZIN"/>
    <property type="match status" value="1"/>
</dbReference>
<dbReference type="Proteomes" id="UP000887565">
    <property type="component" value="Unplaced"/>
</dbReference>
<evidence type="ECO:0000256" key="6">
    <source>
        <dbReference type="ARBA" id="ARBA00023098"/>
    </source>
</evidence>
<comment type="catalytic activity">
    <reaction evidence="11">
        <text>1'-[1,2-diacyl-sn-glycero-3-phospho],3'-[1-acyl-sn-glycero-3-phospho]-glycerol + a 1,2-diacyl-sn-glycero-3-phosphocholine = a cardiolipin + a 1-acyl-sn-glycero-3-phosphocholine</text>
        <dbReference type="Rhea" id="RHEA:33731"/>
        <dbReference type="ChEBI" id="CHEBI:57643"/>
        <dbReference type="ChEBI" id="CHEBI:58168"/>
        <dbReference type="ChEBI" id="CHEBI:62237"/>
        <dbReference type="ChEBI" id="CHEBI:64743"/>
    </reaction>
    <physiologicalReaction direction="left-to-right" evidence="11">
        <dbReference type="Rhea" id="RHEA:33732"/>
    </physiologicalReaction>
    <physiologicalReaction direction="right-to-left" evidence="11">
        <dbReference type="Rhea" id="RHEA:33733"/>
    </physiologicalReaction>
</comment>
<dbReference type="GO" id="GO:0035965">
    <property type="term" value="P:cardiolipin acyl-chain remodeling"/>
    <property type="evidence" value="ECO:0007669"/>
    <property type="project" value="TreeGrafter"/>
</dbReference>
<dbReference type="OMA" id="YQPAVDF"/>
<evidence type="ECO:0000256" key="9">
    <source>
        <dbReference type="ARBA" id="ARBA00023315"/>
    </source>
</evidence>
<dbReference type="WBParaSite" id="nRc.2.0.1.t04536-RA">
    <property type="protein sequence ID" value="nRc.2.0.1.t04536-RA"/>
    <property type="gene ID" value="nRc.2.0.1.g04536"/>
</dbReference>
<keyword evidence="4" id="KW-1000">Mitochondrion outer membrane</keyword>
<dbReference type="InterPro" id="IPR002123">
    <property type="entry name" value="Plipid/glycerol_acylTrfase"/>
</dbReference>
<keyword evidence="7" id="KW-0496">Mitochondrion</keyword>
<evidence type="ECO:0000256" key="8">
    <source>
        <dbReference type="ARBA" id="ARBA00023136"/>
    </source>
</evidence>
<keyword evidence="8" id="KW-0472">Membrane</keyword>
<evidence type="ECO:0000259" key="15">
    <source>
        <dbReference type="SMART" id="SM00563"/>
    </source>
</evidence>
<dbReference type="SMART" id="SM00563">
    <property type="entry name" value="PlsC"/>
    <property type="match status" value="1"/>
</dbReference>
<comment type="subcellular location">
    <subcellularLocation>
        <location evidence="1">Mitochondrion inner membrane</location>
        <topology evidence="1">Peripheral membrane protein</topology>
        <orientation evidence="1">Intermembrane side</orientation>
    </subcellularLocation>
    <subcellularLocation>
        <location evidence="10">Mitochondrion outer membrane</location>
        <topology evidence="10">Peripheral membrane protein</topology>
        <orientation evidence="10">Intermembrane side</orientation>
    </subcellularLocation>
</comment>
<dbReference type="GO" id="GO:0005743">
    <property type="term" value="C:mitochondrial inner membrane"/>
    <property type="evidence" value="ECO:0007669"/>
    <property type="project" value="UniProtKB-SubCell"/>
</dbReference>
<keyword evidence="9" id="KW-0012">Acyltransferase</keyword>
<sequence>MNSPEPNFDSEIKESISRTSSKESAKNKLYLNSTTEHLTKLNFRTSKVSAANNSKCTLKSALVMAAVGGFSKIWTNWFNKTKIINIEKLEACIKDNKPLITVANHSSCADDPLMWGMLSWDILVARPYLMRWTMAAKEICFTNRFTSKFFTLGRCIPTVRGEGVYQKAVDTCLDVLKNDGWVHVFPEGKVNLMKQSMRLKWGVGRLIHEMNFTPTVIPMWHMGMDDVLPNTKPRIPRLGKTLTVLIGDPICFEKILNDPEREKLSAAEIRIKIMAKIQQTLETLKIDAEHLHIKFINYNDNK</sequence>
<dbReference type="InterPro" id="IPR000872">
    <property type="entry name" value="Tafazzin"/>
</dbReference>
<feature type="domain" description="Phospholipid/glycerol acyltransferase" evidence="15">
    <location>
        <begin position="99"/>
        <end position="224"/>
    </location>
</feature>